<dbReference type="InterPro" id="IPR000709">
    <property type="entry name" value="Leu_Ile_Val-bd"/>
</dbReference>
<dbReference type="GO" id="GO:0033218">
    <property type="term" value="F:amide binding"/>
    <property type="evidence" value="ECO:0007669"/>
    <property type="project" value="InterPro"/>
</dbReference>
<dbReference type="Proteomes" id="UP000450917">
    <property type="component" value="Unassembled WGS sequence"/>
</dbReference>
<evidence type="ECO:0000313" key="2">
    <source>
        <dbReference type="EMBL" id="MUG71307.1"/>
    </source>
</evidence>
<sequence>MGVVLVKMFKKQTVSALLSMILTCSVLAGCAGGQSGTAATNTAAGGDAIKVGVLFSLSGSLAVTEKGMANAALLAIEEINKNGGVNGKTIAPVQEDYASEPSGAATKAKKLLQQDKVTAIVGGYSSASRQAMLPIVEQYKGVLVYPTYYEGEEYSKNIIYTGTTPNQQLQDFVPWLTKNVGKKVYFIGSDYVYPVETNKQVKELLKQNGGEVVGEQYVPLGQSEFASVINKIKEAKPDVIFSDLVGDSVAAFYKQYKSYGLDPAVMPIASPVTAESEIVSMGADVAKGHISSAAYFQTVDTPENKKFVDAYQAKYGKTEPITQVMEASYFSTLLLAEALKKATDLTNSETIISAFAGLEIKAPQGTVKIDAENNHAWLNSRIGKINASGQFEIVQSTTEPIYPEPWAKALFPNHEEPWKK</sequence>
<accession>A0A7X3CTP3</accession>
<dbReference type="AlphaFoldDB" id="A0A7X3CTP3"/>
<dbReference type="Pfam" id="PF13433">
    <property type="entry name" value="Peripla_BP_5"/>
    <property type="match status" value="1"/>
</dbReference>
<dbReference type="SUPFAM" id="SSF53822">
    <property type="entry name" value="Periplasmic binding protein-like I"/>
    <property type="match status" value="1"/>
</dbReference>
<organism evidence="2 3">
    <name type="scientific">Paenibacillus validus</name>
    <dbReference type="NCBI Taxonomy" id="44253"/>
    <lineage>
        <taxon>Bacteria</taxon>
        <taxon>Bacillati</taxon>
        <taxon>Bacillota</taxon>
        <taxon>Bacilli</taxon>
        <taxon>Bacillales</taxon>
        <taxon>Paenibacillaceae</taxon>
        <taxon>Paenibacillus</taxon>
    </lineage>
</organism>
<comment type="caution">
    <text evidence="2">The sequence shown here is derived from an EMBL/GenBank/DDBJ whole genome shotgun (WGS) entry which is preliminary data.</text>
</comment>
<gene>
    <name evidence="2" type="ORF">GNP93_11515</name>
</gene>
<evidence type="ECO:0000313" key="3">
    <source>
        <dbReference type="Proteomes" id="UP000450917"/>
    </source>
</evidence>
<keyword evidence="3" id="KW-1185">Reference proteome</keyword>
<dbReference type="GO" id="GO:0006865">
    <property type="term" value="P:amino acid transport"/>
    <property type="evidence" value="ECO:0007669"/>
    <property type="project" value="InterPro"/>
</dbReference>
<dbReference type="PANTHER" id="PTHR47628:SF1">
    <property type="entry name" value="ALIPHATIC AMIDASE EXPRESSION-REGULATING PROTEIN"/>
    <property type="match status" value="1"/>
</dbReference>
<name>A0A7X3CTP3_9BACL</name>
<keyword evidence="1" id="KW-0732">Signal</keyword>
<reference evidence="2 3" key="1">
    <citation type="submission" date="2019-11" db="EMBL/GenBank/DDBJ databases">
        <title>Draft genome sequences of five Paenibacillus species of dairy origin.</title>
        <authorList>
            <person name="Olajide A.M."/>
            <person name="Chen S."/>
            <person name="Lapointe G."/>
        </authorList>
    </citation>
    <scope>NUCLEOTIDE SEQUENCE [LARGE SCALE GENOMIC DNA]</scope>
    <source>
        <strain evidence="2 3">2CS3</strain>
    </source>
</reference>
<proteinExistence type="predicted"/>
<feature type="signal peptide" evidence="1">
    <location>
        <begin position="1"/>
        <end position="28"/>
    </location>
</feature>
<evidence type="ECO:0000256" key="1">
    <source>
        <dbReference type="SAM" id="SignalP"/>
    </source>
</evidence>
<dbReference type="CDD" id="cd06357">
    <property type="entry name" value="PBP1_AmiC"/>
    <property type="match status" value="1"/>
</dbReference>
<dbReference type="Gene3D" id="3.40.50.2300">
    <property type="match status" value="2"/>
</dbReference>
<dbReference type="PRINTS" id="PR00337">
    <property type="entry name" value="LEUILEVALBP"/>
</dbReference>
<protein>
    <submittedName>
        <fullName evidence="2">Transporter substrate-binding protein</fullName>
    </submittedName>
</protein>
<dbReference type="PROSITE" id="PS51257">
    <property type="entry name" value="PROKAR_LIPOPROTEIN"/>
    <property type="match status" value="1"/>
</dbReference>
<feature type="chain" id="PRO_5039687663" evidence="1">
    <location>
        <begin position="29"/>
        <end position="420"/>
    </location>
</feature>
<dbReference type="InterPro" id="IPR028082">
    <property type="entry name" value="Peripla_BP_I"/>
</dbReference>
<dbReference type="PANTHER" id="PTHR47628">
    <property type="match status" value="1"/>
</dbReference>
<dbReference type="EMBL" id="WNZX01000008">
    <property type="protein sequence ID" value="MUG71307.1"/>
    <property type="molecule type" value="Genomic_DNA"/>
</dbReference>
<dbReference type="InterPro" id="IPR039570">
    <property type="entry name" value="AmiC_PBP1"/>
</dbReference>